<dbReference type="EMBL" id="UINC01155659">
    <property type="protein sequence ID" value="SVD51641.1"/>
    <property type="molecule type" value="Genomic_DNA"/>
</dbReference>
<organism evidence="1">
    <name type="scientific">marine metagenome</name>
    <dbReference type="NCBI Taxonomy" id="408172"/>
    <lineage>
        <taxon>unclassified sequences</taxon>
        <taxon>metagenomes</taxon>
        <taxon>ecological metagenomes</taxon>
    </lineage>
</organism>
<gene>
    <name evidence="1" type="ORF">METZ01_LOCUS404495</name>
</gene>
<reference evidence="1" key="1">
    <citation type="submission" date="2018-05" db="EMBL/GenBank/DDBJ databases">
        <authorList>
            <person name="Lanie J.A."/>
            <person name="Ng W.-L."/>
            <person name="Kazmierczak K.M."/>
            <person name="Andrzejewski T.M."/>
            <person name="Davidsen T.M."/>
            <person name="Wayne K.J."/>
            <person name="Tettelin H."/>
            <person name="Glass J.I."/>
            <person name="Rusch D."/>
            <person name="Podicherti R."/>
            <person name="Tsui H.-C.T."/>
            <person name="Winkler M.E."/>
        </authorList>
    </citation>
    <scope>NUCLEOTIDE SEQUENCE</scope>
</reference>
<protein>
    <recommendedName>
        <fullName evidence="2">Nudix hydrolase domain-containing protein</fullName>
    </recommendedName>
</protein>
<sequence>PAYLLHIPGTLFSPWTHSEYTPIYYRVHGKGVPRTPGHETVELIFMEPKQAIESGLMAAPEICALKRAVKGEAKS</sequence>
<accession>A0A382W0H1</accession>
<proteinExistence type="predicted"/>
<evidence type="ECO:0008006" key="2">
    <source>
        <dbReference type="Google" id="ProtNLM"/>
    </source>
</evidence>
<evidence type="ECO:0000313" key="1">
    <source>
        <dbReference type="EMBL" id="SVD51641.1"/>
    </source>
</evidence>
<name>A0A382W0H1_9ZZZZ</name>
<dbReference type="AlphaFoldDB" id="A0A382W0H1"/>
<feature type="non-terminal residue" evidence="1">
    <location>
        <position position="1"/>
    </location>
</feature>